<evidence type="ECO:0000313" key="1">
    <source>
        <dbReference type="EMBL" id="KAF5805450.1"/>
    </source>
</evidence>
<proteinExistence type="predicted"/>
<accession>A0A9K3J0K6</accession>
<dbReference type="Proteomes" id="UP000215914">
    <property type="component" value="Unassembled WGS sequence"/>
</dbReference>
<dbReference type="EMBL" id="MNCJ02000320">
    <property type="protein sequence ID" value="KAF5805450.1"/>
    <property type="molecule type" value="Genomic_DNA"/>
</dbReference>
<name>A0A9K3J0K6_HELAN</name>
<keyword evidence="2" id="KW-1185">Reference proteome</keyword>
<protein>
    <submittedName>
        <fullName evidence="1">Uncharacterized protein</fullName>
    </submittedName>
</protein>
<reference evidence="1" key="2">
    <citation type="submission" date="2020-06" db="EMBL/GenBank/DDBJ databases">
        <title>Helianthus annuus Genome sequencing and assembly Release 2.</title>
        <authorList>
            <person name="Gouzy J."/>
            <person name="Langlade N."/>
            <person name="Munos S."/>
        </authorList>
    </citation>
    <scope>NUCLEOTIDE SEQUENCE</scope>
    <source>
        <tissue evidence="1">Leaves</tissue>
    </source>
</reference>
<organism evidence="1 2">
    <name type="scientific">Helianthus annuus</name>
    <name type="common">Common sunflower</name>
    <dbReference type="NCBI Taxonomy" id="4232"/>
    <lineage>
        <taxon>Eukaryota</taxon>
        <taxon>Viridiplantae</taxon>
        <taxon>Streptophyta</taxon>
        <taxon>Embryophyta</taxon>
        <taxon>Tracheophyta</taxon>
        <taxon>Spermatophyta</taxon>
        <taxon>Magnoliopsida</taxon>
        <taxon>eudicotyledons</taxon>
        <taxon>Gunneridae</taxon>
        <taxon>Pentapetalae</taxon>
        <taxon>asterids</taxon>
        <taxon>campanulids</taxon>
        <taxon>Asterales</taxon>
        <taxon>Asteraceae</taxon>
        <taxon>Asteroideae</taxon>
        <taxon>Heliantheae alliance</taxon>
        <taxon>Heliantheae</taxon>
        <taxon>Helianthus</taxon>
    </lineage>
</organism>
<dbReference type="Gramene" id="mRNA:HanXRQr2_Chr05g0209521">
    <property type="protein sequence ID" value="CDS:HanXRQr2_Chr05g0209521.1"/>
    <property type="gene ID" value="HanXRQr2_Chr05g0209521"/>
</dbReference>
<dbReference type="AlphaFoldDB" id="A0A9K3J0K6"/>
<evidence type="ECO:0000313" key="2">
    <source>
        <dbReference type="Proteomes" id="UP000215914"/>
    </source>
</evidence>
<gene>
    <name evidence="1" type="ORF">HanXRQr2_Chr05g0209521</name>
</gene>
<reference evidence="1" key="1">
    <citation type="journal article" date="2017" name="Nature">
        <title>The sunflower genome provides insights into oil metabolism, flowering and Asterid evolution.</title>
        <authorList>
            <person name="Badouin H."/>
            <person name="Gouzy J."/>
            <person name="Grassa C.J."/>
            <person name="Murat F."/>
            <person name="Staton S.E."/>
            <person name="Cottret L."/>
            <person name="Lelandais-Briere C."/>
            <person name="Owens G.L."/>
            <person name="Carrere S."/>
            <person name="Mayjonade B."/>
            <person name="Legrand L."/>
            <person name="Gill N."/>
            <person name="Kane N.C."/>
            <person name="Bowers J.E."/>
            <person name="Hubner S."/>
            <person name="Bellec A."/>
            <person name="Berard A."/>
            <person name="Berges H."/>
            <person name="Blanchet N."/>
            <person name="Boniface M.C."/>
            <person name="Brunel D."/>
            <person name="Catrice O."/>
            <person name="Chaidir N."/>
            <person name="Claudel C."/>
            <person name="Donnadieu C."/>
            <person name="Faraut T."/>
            <person name="Fievet G."/>
            <person name="Helmstetter N."/>
            <person name="King M."/>
            <person name="Knapp S.J."/>
            <person name="Lai Z."/>
            <person name="Le Paslier M.C."/>
            <person name="Lippi Y."/>
            <person name="Lorenzon L."/>
            <person name="Mandel J.R."/>
            <person name="Marage G."/>
            <person name="Marchand G."/>
            <person name="Marquand E."/>
            <person name="Bret-Mestries E."/>
            <person name="Morien E."/>
            <person name="Nambeesan S."/>
            <person name="Nguyen T."/>
            <person name="Pegot-Espagnet P."/>
            <person name="Pouilly N."/>
            <person name="Raftis F."/>
            <person name="Sallet E."/>
            <person name="Schiex T."/>
            <person name="Thomas J."/>
            <person name="Vandecasteele C."/>
            <person name="Vares D."/>
            <person name="Vear F."/>
            <person name="Vautrin S."/>
            <person name="Crespi M."/>
            <person name="Mangin B."/>
            <person name="Burke J.M."/>
            <person name="Salse J."/>
            <person name="Munos S."/>
            <person name="Vincourt P."/>
            <person name="Rieseberg L.H."/>
            <person name="Langlade N.B."/>
        </authorList>
    </citation>
    <scope>NUCLEOTIDE SEQUENCE</scope>
    <source>
        <tissue evidence="1">Leaves</tissue>
    </source>
</reference>
<sequence>MPFIQKNKEKESWLARSRKQMQKFDSELCDRGKGMSLEKTMGWDVVSCGMGL</sequence>
<comment type="caution">
    <text evidence="1">The sequence shown here is derived from an EMBL/GenBank/DDBJ whole genome shotgun (WGS) entry which is preliminary data.</text>
</comment>